<comment type="caution">
    <text evidence="1">The sequence shown here is derived from an EMBL/GenBank/DDBJ whole genome shotgun (WGS) entry which is preliminary data.</text>
</comment>
<keyword evidence="2" id="KW-1185">Reference proteome</keyword>
<organism evidence="1 2">
    <name type="scientific">Punica granatum</name>
    <name type="common">Pomegranate</name>
    <dbReference type="NCBI Taxonomy" id="22663"/>
    <lineage>
        <taxon>Eukaryota</taxon>
        <taxon>Viridiplantae</taxon>
        <taxon>Streptophyta</taxon>
        <taxon>Embryophyta</taxon>
        <taxon>Tracheophyta</taxon>
        <taxon>Spermatophyta</taxon>
        <taxon>Magnoliopsida</taxon>
        <taxon>eudicotyledons</taxon>
        <taxon>Gunneridae</taxon>
        <taxon>Pentapetalae</taxon>
        <taxon>rosids</taxon>
        <taxon>malvids</taxon>
        <taxon>Myrtales</taxon>
        <taxon>Lythraceae</taxon>
        <taxon>Punica</taxon>
    </lineage>
</organism>
<proteinExistence type="predicted"/>
<evidence type="ECO:0000313" key="2">
    <source>
        <dbReference type="Proteomes" id="UP000233551"/>
    </source>
</evidence>
<protein>
    <submittedName>
        <fullName evidence="1">Uncharacterized protein</fullName>
    </submittedName>
</protein>
<evidence type="ECO:0000313" key="1">
    <source>
        <dbReference type="EMBL" id="PKI62512.1"/>
    </source>
</evidence>
<dbReference type="EMBL" id="PGOL01000968">
    <property type="protein sequence ID" value="PKI62512.1"/>
    <property type="molecule type" value="Genomic_DNA"/>
</dbReference>
<reference evidence="1 2" key="1">
    <citation type="submission" date="2017-11" db="EMBL/GenBank/DDBJ databases">
        <title>De-novo sequencing of pomegranate (Punica granatum L.) genome.</title>
        <authorList>
            <person name="Akparov Z."/>
            <person name="Amiraslanov A."/>
            <person name="Hajiyeva S."/>
            <person name="Abbasov M."/>
            <person name="Kaur K."/>
            <person name="Hamwieh A."/>
            <person name="Solovyev V."/>
            <person name="Salamov A."/>
            <person name="Braich B."/>
            <person name="Kosarev P."/>
            <person name="Mahmoud A."/>
            <person name="Hajiyev E."/>
            <person name="Babayeva S."/>
            <person name="Izzatullayeva V."/>
            <person name="Mammadov A."/>
            <person name="Mammadov A."/>
            <person name="Sharifova S."/>
            <person name="Ojaghi J."/>
            <person name="Eynullazada K."/>
            <person name="Bayramov B."/>
            <person name="Abdulazimova A."/>
            <person name="Shahmuradov I."/>
        </authorList>
    </citation>
    <scope>NUCLEOTIDE SEQUENCE [LARGE SCALE GENOMIC DNA]</scope>
    <source>
        <strain evidence="2">cv. AG2017</strain>
        <tissue evidence="1">Leaf</tissue>
    </source>
</reference>
<dbReference type="Proteomes" id="UP000233551">
    <property type="component" value="Unassembled WGS sequence"/>
</dbReference>
<gene>
    <name evidence="1" type="ORF">CRG98_017136</name>
</gene>
<name>A0A2I0K1U4_PUNGR</name>
<dbReference type="AlphaFoldDB" id="A0A2I0K1U4"/>
<sequence>MSTTTKIVGDPVKVVVAQRETCPSHPLSSPIIFFLSPISAPFFFLPSTIEVHERTIFLLSTSVHLLPSTQPSAVYVFEFEDGVNARLLSKCGHSFHIEPVVQLPEAKSELTASISVSDPDPSSGLCADSKPNRSSGIHVHLQCLGSKPNRSNEASIEALLM</sequence>
<accession>A0A2I0K1U4</accession>